<name>A0A127Z4P0_9BASI</name>
<feature type="region of interest" description="Disordered" evidence="3">
    <location>
        <begin position="575"/>
        <end position="656"/>
    </location>
</feature>
<dbReference type="SUPFAM" id="SSF57756">
    <property type="entry name" value="Retrovirus zinc finger-like domains"/>
    <property type="match status" value="1"/>
</dbReference>
<evidence type="ECO:0000259" key="4">
    <source>
        <dbReference type="PROSITE" id="PS50158"/>
    </source>
</evidence>
<reference evidence="5" key="1">
    <citation type="submission" date="2014-06" db="EMBL/GenBank/DDBJ databases">
        <authorList>
            <person name="Ju J."/>
            <person name="Zhang J."/>
        </authorList>
    </citation>
    <scope>NUCLEOTIDE SEQUENCE</scope>
    <source>
        <strain evidence="5">SscI8</strain>
    </source>
</reference>
<sequence>MGVFTGSSSASRRPTSAAPLKRRSLGRSRESLSKSSITADKLQAQAPSKPLSSGPAFLAEESAHRSEQQSGSALDSQSTQLSKTQPSQPSTQRLSTSHAHSNSDEQEDPDLADLQSDNTFLYDRQVPIDSALGINLDDSPELDLLERIDAYVVEYCLDCFGITYYKEFVRHDNRLVPFFAKAPRFLSIHSLKRKELERDFTEVADTADTCPREELCLGRCRSLESGEWNGEDQSFYFDTHPTPYESFDPDQSFEGYQYLFTKPRIDDAATWAHAPMEPLGSSSRLDYEEHEPRQQQRQERSCFNCGESDHTVAQCPKPKDHERIRQSRLEFEESKAPRGNDDDDSGEINGHARLHEQFASAKQRLRWLDEFVPGKPSQALIEALLPETDDDGWGYDERGRRNQGSSTDLPYLHRMLVWGYPPGWIASKDPIEQIRQRIQNDSQWDSVEVLAGFDVTALDKRHGLQPLAGGAQTTATELEKEPSAGEAMKRWVDYQTDLFDSYRLQSFDTMFRAPLPQMQQRALPSHSHDLERWSRRMHDEGERLRNRPLDHSSQKHEVDERAALWERLLRERFASPPPRHSASEGAVRRAPIRISRPHPYAPPPSTDCVPASQPPPRTPIHIHRPHSYAAPQPPPSPPPPPPPPCPPPALPPPPPV</sequence>
<gene>
    <name evidence="5" type="ORF">SPSC_05256</name>
</gene>
<dbReference type="GO" id="GO:0006397">
    <property type="term" value="P:mRNA processing"/>
    <property type="evidence" value="ECO:0007669"/>
    <property type="project" value="UniProtKB-KW"/>
</dbReference>
<dbReference type="GO" id="GO:0008270">
    <property type="term" value="F:zinc ion binding"/>
    <property type="evidence" value="ECO:0007669"/>
    <property type="project" value="UniProtKB-KW"/>
</dbReference>
<dbReference type="OrthoDB" id="429967at2759"/>
<feature type="region of interest" description="Disordered" evidence="3">
    <location>
        <begin position="276"/>
        <end position="349"/>
    </location>
</feature>
<evidence type="ECO:0000256" key="2">
    <source>
        <dbReference type="PROSITE-ProRule" id="PRU00047"/>
    </source>
</evidence>
<evidence type="ECO:0000313" key="5">
    <source>
        <dbReference type="EMBL" id="CDR88652.1"/>
    </source>
</evidence>
<dbReference type="PANTHER" id="PTHR13316:SF0">
    <property type="entry name" value="ZINC FINGER CCHC DOMAIN-CONTAINING PROTEIN 8"/>
    <property type="match status" value="1"/>
</dbReference>
<dbReference type="PROSITE" id="PS50158">
    <property type="entry name" value="ZF_CCHC"/>
    <property type="match status" value="1"/>
</dbReference>
<feature type="compositionally biased region" description="Pro residues" evidence="3">
    <location>
        <begin position="631"/>
        <end position="656"/>
    </location>
</feature>
<feature type="compositionally biased region" description="Polar residues" evidence="3">
    <location>
        <begin position="68"/>
        <end position="100"/>
    </location>
</feature>
<evidence type="ECO:0000256" key="1">
    <source>
        <dbReference type="ARBA" id="ARBA00022664"/>
    </source>
</evidence>
<protein>
    <recommendedName>
        <fullName evidence="4">CCHC-type domain-containing protein</fullName>
    </recommendedName>
</protein>
<keyword evidence="1" id="KW-0507">mRNA processing</keyword>
<keyword evidence="2" id="KW-0862">Zinc</keyword>
<dbReference type="Pfam" id="PF00098">
    <property type="entry name" value="zf-CCHC"/>
    <property type="match status" value="1"/>
</dbReference>
<dbReference type="InterPro" id="IPR052115">
    <property type="entry name" value="NEXT_complex_subunit_ZCCHC8"/>
</dbReference>
<dbReference type="SMART" id="SM00343">
    <property type="entry name" value="ZnF_C2HC"/>
    <property type="match status" value="1"/>
</dbReference>
<proteinExistence type="predicted"/>
<dbReference type="PANTHER" id="PTHR13316">
    <property type="entry name" value="ZINC FINGER, CCHC DOMAIN CONTAINING 8"/>
    <property type="match status" value="1"/>
</dbReference>
<keyword evidence="2" id="KW-0479">Metal-binding</keyword>
<keyword evidence="2" id="KW-0863">Zinc-finger</keyword>
<organism evidence="5">
    <name type="scientific">Sporisorium scitamineum</name>
    <dbReference type="NCBI Taxonomy" id="49012"/>
    <lineage>
        <taxon>Eukaryota</taxon>
        <taxon>Fungi</taxon>
        <taxon>Dikarya</taxon>
        <taxon>Basidiomycota</taxon>
        <taxon>Ustilaginomycotina</taxon>
        <taxon>Ustilaginomycetes</taxon>
        <taxon>Ustilaginales</taxon>
        <taxon>Ustilaginaceae</taxon>
        <taxon>Sporisorium</taxon>
    </lineage>
</organism>
<accession>A0A127Z4P0</accession>
<dbReference type="InterPro" id="IPR036875">
    <property type="entry name" value="Znf_CCHC_sf"/>
</dbReference>
<dbReference type="GO" id="GO:0071013">
    <property type="term" value="C:catalytic step 2 spliceosome"/>
    <property type="evidence" value="ECO:0007669"/>
    <property type="project" value="TreeGrafter"/>
</dbReference>
<dbReference type="EMBL" id="LK056685">
    <property type="protein sequence ID" value="CDR88652.1"/>
    <property type="molecule type" value="Genomic_DNA"/>
</dbReference>
<feature type="region of interest" description="Disordered" evidence="3">
    <location>
        <begin position="1"/>
        <end position="111"/>
    </location>
</feature>
<feature type="compositionally biased region" description="Basic and acidic residues" evidence="3">
    <location>
        <begin position="317"/>
        <end position="340"/>
    </location>
</feature>
<dbReference type="AlphaFoldDB" id="A0A127Z4P0"/>
<dbReference type="InterPro" id="IPR001878">
    <property type="entry name" value="Znf_CCHC"/>
</dbReference>
<feature type="compositionally biased region" description="Low complexity" evidence="3">
    <location>
        <begin position="7"/>
        <end position="19"/>
    </location>
</feature>
<feature type="compositionally biased region" description="Basic and acidic residues" evidence="3">
    <location>
        <begin position="285"/>
        <end position="300"/>
    </location>
</feature>
<dbReference type="Gene3D" id="4.10.60.10">
    <property type="entry name" value="Zinc finger, CCHC-type"/>
    <property type="match status" value="1"/>
</dbReference>
<evidence type="ECO:0000256" key="3">
    <source>
        <dbReference type="SAM" id="MobiDB-lite"/>
    </source>
</evidence>
<feature type="domain" description="CCHC-type" evidence="4">
    <location>
        <begin position="302"/>
        <end position="317"/>
    </location>
</feature>
<dbReference type="GO" id="GO:0003723">
    <property type="term" value="F:RNA binding"/>
    <property type="evidence" value="ECO:0007669"/>
    <property type="project" value="TreeGrafter"/>
</dbReference>